<evidence type="ECO:0000313" key="10">
    <source>
        <dbReference type="EMBL" id="KAG6764252.1"/>
    </source>
</evidence>
<dbReference type="InterPro" id="IPR003613">
    <property type="entry name" value="Ubox_domain"/>
</dbReference>
<dbReference type="Pfam" id="PF25368">
    <property type="entry name" value="PUB10_N"/>
    <property type="match status" value="1"/>
</dbReference>
<dbReference type="SUPFAM" id="SSF57850">
    <property type="entry name" value="RING/U-box"/>
    <property type="match status" value="1"/>
</dbReference>
<dbReference type="PROSITE" id="PS50176">
    <property type="entry name" value="ARM_REPEAT"/>
    <property type="match status" value="4"/>
</dbReference>
<name>A0A8X7ZB12_POPTO</name>
<feature type="signal peptide" evidence="8">
    <location>
        <begin position="1"/>
        <end position="23"/>
    </location>
</feature>
<dbReference type="Gene3D" id="1.25.10.10">
    <property type="entry name" value="Leucine-rich Repeat Variant"/>
    <property type="match status" value="3"/>
</dbReference>
<gene>
    <name evidence="10" type="ORF">POTOM_031714</name>
</gene>
<dbReference type="FunFam" id="1.25.10.10:FF:000425">
    <property type="entry name" value="RING-type E3 ubiquitin transferase"/>
    <property type="match status" value="1"/>
</dbReference>
<dbReference type="InterPro" id="IPR058678">
    <property type="entry name" value="ARM_PUB"/>
</dbReference>
<keyword evidence="6" id="KW-0833">Ubl conjugation pathway</keyword>
<evidence type="ECO:0000256" key="7">
    <source>
        <dbReference type="PROSITE-ProRule" id="PRU00259"/>
    </source>
</evidence>
<dbReference type="PANTHER" id="PTHR23315:SF52">
    <property type="entry name" value="U-BOX DOMAIN-CONTAINING PROTEIN 10"/>
    <property type="match status" value="1"/>
</dbReference>
<comment type="caution">
    <text evidence="10">The sequence shown here is derived from an EMBL/GenBank/DDBJ whole genome shotgun (WGS) entry which is preliminary data.</text>
</comment>
<feature type="domain" description="U-box" evidence="9">
    <location>
        <begin position="260"/>
        <end position="334"/>
    </location>
</feature>
<dbReference type="Pfam" id="PF04564">
    <property type="entry name" value="U-box"/>
    <property type="match status" value="1"/>
</dbReference>
<dbReference type="FunFam" id="1.25.10.10:FF:000343">
    <property type="entry name" value="RING-type E3 ubiquitin transferase"/>
    <property type="match status" value="1"/>
</dbReference>
<dbReference type="AlphaFoldDB" id="A0A8X7ZB12"/>
<dbReference type="InterPro" id="IPR013083">
    <property type="entry name" value="Znf_RING/FYVE/PHD"/>
</dbReference>
<reference evidence="10" key="1">
    <citation type="journal article" date="2020" name="bioRxiv">
        <title>Hybrid origin of Populus tomentosa Carr. identified through genome sequencing and phylogenomic analysis.</title>
        <authorList>
            <person name="An X."/>
            <person name="Gao K."/>
            <person name="Chen Z."/>
            <person name="Li J."/>
            <person name="Yang X."/>
            <person name="Yang X."/>
            <person name="Zhou J."/>
            <person name="Guo T."/>
            <person name="Zhao T."/>
            <person name="Huang S."/>
            <person name="Miao D."/>
            <person name="Khan W.U."/>
            <person name="Rao P."/>
            <person name="Ye M."/>
            <person name="Lei B."/>
            <person name="Liao W."/>
            <person name="Wang J."/>
            <person name="Ji L."/>
            <person name="Li Y."/>
            <person name="Guo B."/>
            <person name="Mustafa N.S."/>
            <person name="Li S."/>
            <person name="Yun Q."/>
            <person name="Keller S.R."/>
            <person name="Mao J."/>
            <person name="Zhang R."/>
            <person name="Strauss S.H."/>
        </authorList>
    </citation>
    <scope>NUCLEOTIDE SEQUENCE</scope>
    <source>
        <strain evidence="10">GM15</strain>
        <tissue evidence="10">Leaf</tissue>
    </source>
</reference>
<dbReference type="PROSITE" id="PS51698">
    <property type="entry name" value="U_BOX"/>
    <property type="match status" value="1"/>
</dbReference>
<evidence type="ECO:0000256" key="6">
    <source>
        <dbReference type="ARBA" id="ARBA00022786"/>
    </source>
</evidence>
<feature type="repeat" description="ARM" evidence="7">
    <location>
        <begin position="483"/>
        <end position="525"/>
    </location>
</feature>
<dbReference type="SMART" id="SM00185">
    <property type="entry name" value="ARM"/>
    <property type="match status" value="6"/>
</dbReference>
<dbReference type="InterPro" id="IPR057623">
    <property type="entry name" value="PUB12-19-like_N"/>
</dbReference>
<comment type="catalytic activity">
    <reaction evidence="1">
        <text>S-ubiquitinyl-[E2 ubiquitin-conjugating enzyme]-L-cysteine + [acceptor protein]-L-lysine = [E2 ubiquitin-conjugating enzyme]-L-cysteine + N(6)-ubiquitinyl-[acceptor protein]-L-lysine.</text>
        <dbReference type="EC" id="2.3.2.27"/>
    </reaction>
</comment>
<evidence type="ECO:0000256" key="3">
    <source>
        <dbReference type="ARBA" id="ARBA00012483"/>
    </source>
</evidence>
<protein>
    <recommendedName>
        <fullName evidence="3">RING-type E3 ubiquitin transferase</fullName>
        <ecNumber evidence="3">2.3.2.27</ecNumber>
    </recommendedName>
</protein>
<dbReference type="GO" id="GO:0061630">
    <property type="term" value="F:ubiquitin protein ligase activity"/>
    <property type="evidence" value="ECO:0007669"/>
    <property type="project" value="UniProtKB-EC"/>
</dbReference>
<keyword evidence="8" id="KW-0732">Signal</keyword>
<keyword evidence="5" id="KW-0677">Repeat</keyword>
<dbReference type="Pfam" id="PF25598">
    <property type="entry name" value="ARM_PUB"/>
    <property type="match status" value="1"/>
</dbReference>
<comment type="pathway">
    <text evidence="2">Protein modification; protein ubiquitination.</text>
</comment>
<dbReference type="OrthoDB" id="7537227at2759"/>
<dbReference type="InterPro" id="IPR016024">
    <property type="entry name" value="ARM-type_fold"/>
</dbReference>
<evidence type="ECO:0000256" key="1">
    <source>
        <dbReference type="ARBA" id="ARBA00000900"/>
    </source>
</evidence>
<dbReference type="InterPro" id="IPR011989">
    <property type="entry name" value="ARM-like"/>
</dbReference>
<dbReference type="PANTHER" id="PTHR23315">
    <property type="entry name" value="U BOX DOMAIN-CONTAINING"/>
    <property type="match status" value="1"/>
</dbReference>
<dbReference type="Proteomes" id="UP000886885">
    <property type="component" value="Chromosome 8D"/>
</dbReference>
<sequence length="640" mass="69545">MAGGEDTLVTAIFLLDLVRQICSVGISVAGDKNKNDSVFRKDCMDLVRRVSLLTHFLEEINGQLGKLDALGSSSSSSKEMNWWSDLVAALQSAHNLLSLAGSFQSTNNSDGTAKNIVTLFHGVTWKLEKSLANVPYDQFDISEEVQEQVALVRAQLRRATERYGSMNSREVSFPFSQQIDKDVDQAQKGNGLTRSCHVENSGSVNHKVAENIETSVSGSNGSTGRTADLVASESNAVDLAKKGSLLNKSTEDLKKPDTLKIPHDFLCPISLELMRDPVIVATGQTYERSYIQRWIDTDNTTCPKTQQKLEHLTLTPNYVLRSLITQWCTEHKVEQSTGLANGRIRKSDGSFRNVSGDMAAVQATVRRLSSRSIEERRAAVSEIRSLSKRSTDNRILIAGAGAIPVLVTLLTSEDTSIKENAVTSILNLSIYENNKGLIMLAGAVPSIVQVLRAGSVEARENAAATLFSLSLADENKIIIGASGAIPALVELLENGSTRGKKDAATALFNLCIYQGNKGRVVRAGIITALLKMLTDSRNRMIDEALTILSVLASNQEAKVAIVKASTIPVLIDLLRTGMPRNKENAAAILLSLCKRDPENLACVSRLGAVIPLTELAKGGTERAKRKATSMLEHLRRLQQH</sequence>
<dbReference type="Gene3D" id="3.30.40.10">
    <property type="entry name" value="Zinc/RING finger domain, C3HC4 (zinc finger)"/>
    <property type="match status" value="1"/>
</dbReference>
<feature type="chain" id="PRO_5036501952" description="RING-type E3 ubiquitin transferase" evidence="8">
    <location>
        <begin position="24"/>
        <end position="640"/>
    </location>
</feature>
<evidence type="ECO:0000256" key="2">
    <source>
        <dbReference type="ARBA" id="ARBA00004906"/>
    </source>
</evidence>
<feature type="repeat" description="ARM" evidence="7">
    <location>
        <begin position="442"/>
        <end position="484"/>
    </location>
</feature>
<feature type="repeat" description="ARM" evidence="7">
    <location>
        <begin position="524"/>
        <end position="566"/>
    </location>
</feature>
<proteinExistence type="predicted"/>
<dbReference type="InterPro" id="IPR045210">
    <property type="entry name" value="RING-Ubox_PUB"/>
</dbReference>
<dbReference type="EC" id="2.3.2.27" evidence="3"/>
<evidence type="ECO:0000256" key="5">
    <source>
        <dbReference type="ARBA" id="ARBA00022737"/>
    </source>
</evidence>
<feature type="repeat" description="ARM" evidence="7">
    <location>
        <begin position="401"/>
        <end position="443"/>
    </location>
</feature>
<accession>A0A8X7ZB12</accession>
<dbReference type="EMBL" id="JAAWWB010000016">
    <property type="protein sequence ID" value="KAG6764252.1"/>
    <property type="molecule type" value="Genomic_DNA"/>
</dbReference>
<dbReference type="GO" id="GO:0016567">
    <property type="term" value="P:protein ubiquitination"/>
    <property type="evidence" value="ECO:0007669"/>
    <property type="project" value="InterPro"/>
</dbReference>
<dbReference type="SUPFAM" id="SSF48371">
    <property type="entry name" value="ARM repeat"/>
    <property type="match status" value="1"/>
</dbReference>
<organism evidence="10 11">
    <name type="scientific">Populus tomentosa</name>
    <name type="common">Chinese white poplar</name>
    <dbReference type="NCBI Taxonomy" id="118781"/>
    <lineage>
        <taxon>Eukaryota</taxon>
        <taxon>Viridiplantae</taxon>
        <taxon>Streptophyta</taxon>
        <taxon>Embryophyta</taxon>
        <taxon>Tracheophyta</taxon>
        <taxon>Spermatophyta</taxon>
        <taxon>Magnoliopsida</taxon>
        <taxon>eudicotyledons</taxon>
        <taxon>Gunneridae</taxon>
        <taxon>Pentapetalae</taxon>
        <taxon>rosids</taxon>
        <taxon>fabids</taxon>
        <taxon>Malpighiales</taxon>
        <taxon>Salicaceae</taxon>
        <taxon>Saliceae</taxon>
        <taxon>Populus</taxon>
    </lineage>
</organism>
<keyword evidence="11" id="KW-1185">Reference proteome</keyword>
<keyword evidence="4" id="KW-0808">Transferase</keyword>
<dbReference type="FunFam" id="1.25.10.10:FF:000341">
    <property type="entry name" value="RING-type E3 ubiquitin transferase"/>
    <property type="match status" value="1"/>
</dbReference>
<evidence type="ECO:0000256" key="4">
    <source>
        <dbReference type="ARBA" id="ARBA00022679"/>
    </source>
</evidence>
<evidence type="ECO:0000256" key="8">
    <source>
        <dbReference type="SAM" id="SignalP"/>
    </source>
</evidence>
<dbReference type="SMART" id="SM00504">
    <property type="entry name" value="Ubox"/>
    <property type="match status" value="1"/>
</dbReference>
<dbReference type="InterPro" id="IPR000225">
    <property type="entry name" value="Armadillo"/>
</dbReference>
<evidence type="ECO:0000259" key="9">
    <source>
        <dbReference type="PROSITE" id="PS51698"/>
    </source>
</evidence>
<dbReference type="FunFam" id="3.30.40.10:FF:000335">
    <property type="entry name" value="RING-type E3 ubiquitin transferase"/>
    <property type="match status" value="1"/>
</dbReference>
<evidence type="ECO:0000313" key="11">
    <source>
        <dbReference type="Proteomes" id="UP000886885"/>
    </source>
</evidence>
<dbReference type="CDD" id="cd16664">
    <property type="entry name" value="RING-Ubox_PUB"/>
    <property type="match status" value="1"/>
</dbReference>